<dbReference type="GO" id="GO:0006979">
    <property type="term" value="P:response to oxidative stress"/>
    <property type="evidence" value="ECO:0007669"/>
    <property type="project" value="InterPro"/>
</dbReference>
<dbReference type="InterPro" id="IPR037120">
    <property type="entry name" value="Haem_peroxidase_sf_animal"/>
</dbReference>
<comment type="subcellular location">
    <subcellularLocation>
        <location evidence="1">Secreted</location>
    </subcellularLocation>
</comment>
<evidence type="ECO:0000256" key="1">
    <source>
        <dbReference type="ARBA" id="ARBA00004613"/>
    </source>
</evidence>
<evidence type="ECO:0000313" key="5">
    <source>
        <dbReference type="EnsemblMetazoa" id="XP_008179573.1"/>
    </source>
</evidence>
<dbReference type="PROSITE" id="PS50292">
    <property type="entry name" value="PEROXIDASE_3"/>
    <property type="match status" value="1"/>
</dbReference>
<organism evidence="5 6">
    <name type="scientific">Acyrthosiphon pisum</name>
    <name type="common">Pea aphid</name>
    <dbReference type="NCBI Taxonomy" id="7029"/>
    <lineage>
        <taxon>Eukaryota</taxon>
        <taxon>Metazoa</taxon>
        <taxon>Ecdysozoa</taxon>
        <taxon>Arthropoda</taxon>
        <taxon>Hexapoda</taxon>
        <taxon>Insecta</taxon>
        <taxon>Pterygota</taxon>
        <taxon>Neoptera</taxon>
        <taxon>Paraneoptera</taxon>
        <taxon>Hemiptera</taxon>
        <taxon>Sternorrhyncha</taxon>
        <taxon>Aphidomorpha</taxon>
        <taxon>Aphidoidea</taxon>
        <taxon>Aphididae</taxon>
        <taxon>Macrosiphini</taxon>
        <taxon>Acyrthosiphon</taxon>
    </lineage>
</organism>
<dbReference type="PANTHER" id="PTHR11475">
    <property type="entry name" value="OXIDASE/PEROXIDASE"/>
    <property type="match status" value="1"/>
</dbReference>
<protein>
    <submittedName>
        <fullName evidence="5">Uncharacterized protein</fullName>
    </submittedName>
</protein>
<dbReference type="EnsemblMetazoa" id="XM_008181351.3">
    <property type="protein sequence ID" value="XP_008179573.1"/>
    <property type="gene ID" value="LOC100571224"/>
</dbReference>
<evidence type="ECO:0000256" key="2">
    <source>
        <dbReference type="ARBA" id="ARBA00022525"/>
    </source>
</evidence>
<dbReference type="GO" id="GO:0004601">
    <property type="term" value="F:peroxidase activity"/>
    <property type="evidence" value="ECO:0007669"/>
    <property type="project" value="UniProtKB-KW"/>
</dbReference>
<evidence type="ECO:0000313" key="6">
    <source>
        <dbReference type="Proteomes" id="UP000007819"/>
    </source>
</evidence>
<keyword evidence="6" id="KW-1185">Reference proteome</keyword>
<keyword evidence="2" id="KW-0964">Secreted</keyword>
<keyword evidence="4" id="KW-0325">Glycoprotein</keyword>
<dbReference type="RefSeq" id="XP_008179573.1">
    <property type="nucleotide sequence ID" value="XM_008181351.3"/>
</dbReference>
<keyword evidence="3" id="KW-0575">Peroxidase</keyword>
<dbReference type="Gene3D" id="1.10.640.10">
    <property type="entry name" value="Haem peroxidase domain superfamily, animal type"/>
    <property type="match status" value="2"/>
</dbReference>
<dbReference type="GO" id="GO:0020037">
    <property type="term" value="F:heme binding"/>
    <property type="evidence" value="ECO:0007669"/>
    <property type="project" value="InterPro"/>
</dbReference>
<dbReference type="Pfam" id="PF03098">
    <property type="entry name" value="An_peroxidase"/>
    <property type="match status" value="2"/>
</dbReference>
<reference evidence="6" key="1">
    <citation type="submission" date="2010-06" db="EMBL/GenBank/DDBJ databases">
        <authorList>
            <person name="Jiang H."/>
            <person name="Abraham K."/>
            <person name="Ali S."/>
            <person name="Alsbrooks S.L."/>
            <person name="Anim B.N."/>
            <person name="Anosike U.S."/>
            <person name="Attaway T."/>
            <person name="Bandaranaike D.P."/>
            <person name="Battles P.K."/>
            <person name="Bell S.N."/>
            <person name="Bell A.V."/>
            <person name="Beltran B."/>
            <person name="Bickham C."/>
            <person name="Bustamante Y."/>
            <person name="Caleb T."/>
            <person name="Canada A."/>
            <person name="Cardenas V."/>
            <person name="Carter K."/>
            <person name="Chacko J."/>
            <person name="Chandrabose M.N."/>
            <person name="Chavez D."/>
            <person name="Chavez A."/>
            <person name="Chen L."/>
            <person name="Chu H.-S."/>
            <person name="Claassen K.J."/>
            <person name="Cockrell R."/>
            <person name="Collins M."/>
            <person name="Cooper J.A."/>
            <person name="Cree A."/>
            <person name="Curry S.M."/>
            <person name="Da Y."/>
            <person name="Dao M.D."/>
            <person name="Das B."/>
            <person name="Davila M.-L."/>
            <person name="Davy-Carroll L."/>
            <person name="Denson S."/>
            <person name="Dinh H."/>
            <person name="Ebong V.E."/>
            <person name="Edwards J.R."/>
            <person name="Egan A."/>
            <person name="El-Daye J."/>
            <person name="Escobedo L."/>
            <person name="Fernandez S."/>
            <person name="Fernando P.R."/>
            <person name="Flagg N."/>
            <person name="Forbes L.D."/>
            <person name="Fowler R.G."/>
            <person name="Fu Q."/>
            <person name="Gabisi R.A."/>
            <person name="Ganer J."/>
            <person name="Garbino Pronczuk A."/>
            <person name="Garcia R.M."/>
            <person name="Garner T."/>
            <person name="Garrett T.E."/>
            <person name="Gonzalez D.A."/>
            <person name="Hamid H."/>
            <person name="Hawkins E.S."/>
            <person name="Hirani K."/>
            <person name="Hogues M.E."/>
            <person name="Hollins B."/>
            <person name="Hsiao C.-H."/>
            <person name="Jabil R."/>
            <person name="James M.L."/>
            <person name="Jhangiani S.N."/>
            <person name="Johnson B."/>
            <person name="Johnson Q."/>
            <person name="Joshi V."/>
            <person name="Kalu J.B."/>
            <person name="Kam C."/>
            <person name="Kashfia A."/>
            <person name="Keebler J."/>
            <person name="Kisamo H."/>
            <person name="Kovar C.L."/>
            <person name="Lago L.A."/>
            <person name="Lai C.-Y."/>
            <person name="Laidlaw J."/>
            <person name="Lara F."/>
            <person name="Le T.-K."/>
            <person name="Lee S.L."/>
            <person name="Legall F.H."/>
            <person name="Lemon S.J."/>
            <person name="Lewis L.R."/>
            <person name="Li B."/>
            <person name="Liu Y."/>
            <person name="Liu Y.-S."/>
            <person name="Lopez J."/>
            <person name="Lozado R.J."/>
            <person name="Lu J."/>
            <person name="Madu R.C."/>
            <person name="Maheshwari M."/>
            <person name="Maheshwari R."/>
            <person name="Malloy K."/>
            <person name="Martinez E."/>
            <person name="Mathew T."/>
            <person name="Mercado I.C."/>
            <person name="Mercado C."/>
            <person name="Meyer B."/>
            <person name="Montgomery K."/>
            <person name="Morgan M.B."/>
            <person name="Munidasa M."/>
            <person name="Nazareth L.V."/>
            <person name="Nelson J."/>
            <person name="Ng B.M."/>
            <person name="Nguyen N.B."/>
            <person name="Nguyen P.Q."/>
            <person name="Nguyen T."/>
            <person name="Obregon M."/>
            <person name="Okwuonu G.O."/>
            <person name="Onwere C.G."/>
            <person name="Orozco G."/>
            <person name="Parra A."/>
            <person name="Patel S."/>
            <person name="Patil S."/>
            <person name="Perez A."/>
            <person name="Perez Y."/>
            <person name="Pham C."/>
            <person name="Primus E.L."/>
            <person name="Pu L.-L."/>
            <person name="Puazo M."/>
            <person name="Qin X."/>
            <person name="Quiroz J.B."/>
            <person name="Reese J."/>
            <person name="Richards S."/>
            <person name="Rives C.M."/>
            <person name="Robberts R."/>
            <person name="Ruiz S.J."/>
            <person name="Ruiz M.J."/>
            <person name="Santibanez J."/>
            <person name="Schneider B.W."/>
            <person name="Sisson I."/>
            <person name="Smith M."/>
            <person name="Sodergren E."/>
            <person name="Song X.-Z."/>
            <person name="Song B.B."/>
            <person name="Summersgill H."/>
            <person name="Thelus R."/>
            <person name="Thornton R.D."/>
            <person name="Trejos Z.Y."/>
            <person name="Usmani K."/>
            <person name="Vattathil S."/>
            <person name="Villasana D."/>
            <person name="Walker D.L."/>
            <person name="Wang S."/>
            <person name="Wang K."/>
            <person name="White C.S."/>
            <person name="Williams A.C."/>
            <person name="Williamson J."/>
            <person name="Wilson K."/>
            <person name="Woghiren I.O."/>
            <person name="Woodworth J.R."/>
            <person name="Worley K.C."/>
            <person name="Wright R.A."/>
            <person name="Wu W."/>
            <person name="Young L."/>
            <person name="Zhang L."/>
            <person name="Zhang J."/>
            <person name="Zhu Y."/>
            <person name="Muzny D.M."/>
            <person name="Weinstock G."/>
            <person name="Gibbs R.A."/>
        </authorList>
    </citation>
    <scope>NUCLEOTIDE SEQUENCE [LARGE SCALE GENOMIC DNA]</scope>
    <source>
        <strain evidence="6">LSR1</strain>
    </source>
</reference>
<dbReference type="GeneID" id="100571224"/>
<dbReference type="GO" id="GO:0005576">
    <property type="term" value="C:extracellular region"/>
    <property type="evidence" value="ECO:0007669"/>
    <property type="project" value="UniProtKB-SubCell"/>
</dbReference>
<evidence type="ECO:0000256" key="4">
    <source>
        <dbReference type="ARBA" id="ARBA00023180"/>
    </source>
</evidence>
<dbReference type="EnsemblMetazoa" id="XM_029485810.1">
    <property type="protein sequence ID" value="XP_029341670.1"/>
    <property type="gene ID" value="LOC100571224"/>
</dbReference>
<dbReference type="KEGG" id="api:100571224"/>
<evidence type="ECO:0000256" key="3">
    <source>
        <dbReference type="ARBA" id="ARBA00022559"/>
    </source>
</evidence>
<dbReference type="PANTHER" id="PTHR11475:SF4">
    <property type="entry name" value="CHORION PEROXIDASE"/>
    <property type="match status" value="1"/>
</dbReference>
<sequence length="315" mass="36290">MLKLFLKLPSLYAIENVNGGVQCAIDLSKVKLDKTSLGDIWLAMYYNKTVCIGMNLKYHSPNGSCNNLKRSYSGKATTAHKRLLFSNYIDSFYEVYKDSFSSYRPSPRRLSVEFVKDEDSPDDFKTMAMAYWTIFVGHDLSHRPISRMMNSNKSVSCCSNSWKEPMPRDIYHELCLQVMIPEVSEDSFSSYRPSPRRLSVEFVKDEYSPDDFKTMAMAYWMIFVGHDLSHTAISRMMNSNNSVSCCNKNRMELRPGSIYHELCLQVVIPDEDPFFRNSICCMNYLCLGPAVRSDCTFGPKEQGIYLQKELCLFTH</sequence>
<accession>A0A8R2B2V5</accession>
<name>A0A8R2B2V5_ACYPI</name>
<dbReference type="OrthoDB" id="823504at2759"/>
<dbReference type="AlphaFoldDB" id="A0A8R2B2V5"/>
<keyword evidence="3" id="KW-0560">Oxidoreductase</keyword>
<proteinExistence type="predicted"/>
<dbReference type="SUPFAM" id="SSF48113">
    <property type="entry name" value="Heme-dependent peroxidases"/>
    <property type="match status" value="2"/>
</dbReference>
<dbReference type="Proteomes" id="UP000007819">
    <property type="component" value="Chromosome X"/>
</dbReference>
<dbReference type="RefSeq" id="XP_029341670.1">
    <property type="nucleotide sequence ID" value="XM_029485810.1"/>
</dbReference>
<reference evidence="5" key="2">
    <citation type="submission" date="2022-06" db="UniProtKB">
        <authorList>
            <consortium name="EnsemblMetazoa"/>
        </authorList>
    </citation>
    <scope>IDENTIFICATION</scope>
</reference>
<dbReference type="InterPro" id="IPR019791">
    <property type="entry name" value="Haem_peroxidase_animal"/>
</dbReference>
<dbReference type="InterPro" id="IPR010255">
    <property type="entry name" value="Haem_peroxidase_sf"/>
</dbReference>